<dbReference type="Proteomes" id="UP001159405">
    <property type="component" value="Unassembled WGS sequence"/>
</dbReference>
<feature type="region of interest" description="Disordered" evidence="1">
    <location>
        <begin position="168"/>
        <end position="193"/>
    </location>
</feature>
<reference evidence="2 3" key="1">
    <citation type="submission" date="2022-05" db="EMBL/GenBank/DDBJ databases">
        <authorList>
            <consortium name="Genoscope - CEA"/>
            <person name="William W."/>
        </authorList>
    </citation>
    <scope>NUCLEOTIDE SEQUENCE [LARGE SCALE GENOMIC DNA]</scope>
</reference>
<name>A0ABN8PAQ5_9CNID</name>
<dbReference type="EMBL" id="CALNXK010000063">
    <property type="protein sequence ID" value="CAH3139878.1"/>
    <property type="molecule type" value="Genomic_DNA"/>
</dbReference>
<accession>A0ABN8PAQ5</accession>
<keyword evidence="3" id="KW-1185">Reference proteome</keyword>
<organism evidence="2 3">
    <name type="scientific">Porites lobata</name>
    <dbReference type="NCBI Taxonomy" id="104759"/>
    <lineage>
        <taxon>Eukaryota</taxon>
        <taxon>Metazoa</taxon>
        <taxon>Cnidaria</taxon>
        <taxon>Anthozoa</taxon>
        <taxon>Hexacorallia</taxon>
        <taxon>Scleractinia</taxon>
        <taxon>Fungiina</taxon>
        <taxon>Poritidae</taxon>
        <taxon>Porites</taxon>
    </lineage>
</organism>
<evidence type="ECO:0000256" key="1">
    <source>
        <dbReference type="SAM" id="MobiDB-lite"/>
    </source>
</evidence>
<sequence>MLGHKTGVAKRIQDVQPKAHPTHCHGHSLSLSVKDTVKNCKLLLNTMDTAKEIVTLIKFSPKRERLLGDIKENLDEEHAAGGIIALCPTRWTVRASCFQPDVRGRVIGCEAQMNTFDFFFGLNLGERLFSHTDNLSKTLQKTKMSAMRNNECFKSFYDTVLVKSKQHPSVSEPALPRQRRAPSRFEIGTGAPSYPTTPQDHYRRVYFEAIDLMVNAIDLRLNQASYRVYEKMESF</sequence>
<dbReference type="InterPro" id="IPR012337">
    <property type="entry name" value="RNaseH-like_sf"/>
</dbReference>
<protein>
    <submittedName>
        <fullName evidence="2">Uncharacterized protein</fullName>
    </submittedName>
</protein>
<dbReference type="SUPFAM" id="SSF53098">
    <property type="entry name" value="Ribonuclease H-like"/>
    <property type="match status" value="1"/>
</dbReference>
<evidence type="ECO:0000313" key="3">
    <source>
        <dbReference type="Proteomes" id="UP001159405"/>
    </source>
</evidence>
<evidence type="ECO:0000313" key="2">
    <source>
        <dbReference type="EMBL" id="CAH3139878.1"/>
    </source>
</evidence>
<gene>
    <name evidence="2" type="ORF">PLOB_00040887</name>
</gene>
<proteinExistence type="predicted"/>
<comment type="caution">
    <text evidence="2">The sequence shown here is derived from an EMBL/GenBank/DDBJ whole genome shotgun (WGS) entry which is preliminary data.</text>
</comment>